<dbReference type="GO" id="GO:0003676">
    <property type="term" value="F:nucleic acid binding"/>
    <property type="evidence" value="ECO:0007669"/>
    <property type="project" value="InterPro"/>
</dbReference>
<dbReference type="STRING" id="2060905.A0A2B7WI67"/>
<dbReference type="InterPro" id="IPR000467">
    <property type="entry name" value="G_patch_dom"/>
</dbReference>
<feature type="region of interest" description="Disordered" evidence="1">
    <location>
        <begin position="160"/>
        <end position="256"/>
    </location>
</feature>
<protein>
    <recommendedName>
        <fullName evidence="2">G-patch domain-containing protein</fullName>
    </recommendedName>
</protein>
<dbReference type="InterPro" id="IPR039249">
    <property type="entry name" value="GPATCH11"/>
</dbReference>
<accession>A0A2B7WI67</accession>
<dbReference type="PANTHER" id="PTHR21032:SF0">
    <property type="entry name" value="G PATCH DOMAIN-CONTAINING PROTEIN 11"/>
    <property type="match status" value="1"/>
</dbReference>
<dbReference type="Pfam" id="PF01585">
    <property type="entry name" value="G-patch"/>
    <property type="match status" value="1"/>
</dbReference>
<gene>
    <name evidence="3" type="ORF">GX51_07916</name>
</gene>
<dbReference type="OrthoDB" id="786951at2759"/>
<name>A0A2B7WI67_9EURO</name>
<dbReference type="Pfam" id="PF13821">
    <property type="entry name" value="DUF4187"/>
    <property type="match status" value="1"/>
</dbReference>
<evidence type="ECO:0000256" key="1">
    <source>
        <dbReference type="SAM" id="MobiDB-lite"/>
    </source>
</evidence>
<feature type="compositionally biased region" description="Basic and acidic residues" evidence="1">
    <location>
        <begin position="195"/>
        <end position="231"/>
    </location>
</feature>
<organism evidence="3 4">
    <name type="scientific">Blastomyces parvus</name>
    <dbReference type="NCBI Taxonomy" id="2060905"/>
    <lineage>
        <taxon>Eukaryota</taxon>
        <taxon>Fungi</taxon>
        <taxon>Dikarya</taxon>
        <taxon>Ascomycota</taxon>
        <taxon>Pezizomycotina</taxon>
        <taxon>Eurotiomycetes</taxon>
        <taxon>Eurotiomycetidae</taxon>
        <taxon>Onygenales</taxon>
        <taxon>Ajellomycetaceae</taxon>
        <taxon>Blastomyces</taxon>
    </lineage>
</organism>
<keyword evidence="4" id="KW-1185">Reference proteome</keyword>
<feature type="compositionally biased region" description="Acidic residues" evidence="1">
    <location>
        <begin position="21"/>
        <end position="31"/>
    </location>
</feature>
<sequence length="388" mass="44686">MSPLFQKGSERNQDNKRNGGDNEEEEEEDDYMSMTIVEPSKPHGRKETYSEMRRRKQREAEAKSRVPSKAEIAAAEAARREAALSTTSLDPSNKGFQMMAKLGFKPGTALGKDHSTEYPSGVDEWNRRLTEPLNVVVKEDRGGIGMDSEKKRKIREQVELETKRAKVEEGDFRERVRREREEKRTEGMFCAAQKVAERLDAEQYEQEWEKQVDGQDQRKGSPKEFVQKEAESESDSAPLHPSAASRSARRPTKPTSQINILYRGLVRAREENLRNQQARRGLYQSLSTGDPALTPNLQNLPTYLESELDADDRLALGRTAEGEVVEVELDDEEEDTELNEFNELSAQERLSRVVLYLREKYRYCFWCKYRYETDEMEGCPGLTEDDHD</sequence>
<evidence type="ECO:0000313" key="3">
    <source>
        <dbReference type="EMBL" id="PGG96248.1"/>
    </source>
</evidence>
<feature type="domain" description="G-patch" evidence="2">
    <location>
        <begin position="91"/>
        <end position="149"/>
    </location>
</feature>
<dbReference type="Proteomes" id="UP000224080">
    <property type="component" value="Unassembled WGS sequence"/>
</dbReference>
<feature type="region of interest" description="Disordered" evidence="1">
    <location>
        <begin position="1"/>
        <end position="74"/>
    </location>
</feature>
<dbReference type="SMART" id="SM01173">
    <property type="entry name" value="DUF4187"/>
    <property type="match status" value="1"/>
</dbReference>
<evidence type="ECO:0000313" key="4">
    <source>
        <dbReference type="Proteomes" id="UP000224080"/>
    </source>
</evidence>
<reference evidence="3 4" key="1">
    <citation type="submission" date="2017-10" db="EMBL/GenBank/DDBJ databases">
        <title>Comparative genomics in systemic dimorphic fungi from Ajellomycetaceae.</title>
        <authorList>
            <person name="Munoz J.F."/>
            <person name="Mcewen J.G."/>
            <person name="Clay O.K."/>
            <person name="Cuomo C.A."/>
        </authorList>
    </citation>
    <scope>NUCLEOTIDE SEQUENCE [LARGE SCALE GENOMIC DNA]</scope>
    <source>
        <strain evidence="3 4">UAMH130</strain>
    </source>
</reference>
<dbReference type="EMBL" id="PDNC01000184">
    <property type="protein sequence ID" value="PGG96248.1"/>
    <property type="molecule type" value="Genomic_DNA"/>
</dbReference>
<evidence type="ECO:0000259" key="2">
    <source>
        <dbReference type="PROSITE" id="PS50174"/>
    </source>
</evidence>
<dbReference type="GO" id="GO:0000776">
    <property type="term" value="C:kinetochore"/>
    <property type="evidence" value="ECO:0007669"/>
    <property type="project" value="TreeGrafter"/>
</dbReference>
<comment type="caution">
    <text evidence="3">The sequence shown here is derived from an EMBL/GenBank/DDBJ whole genome shotgun (WGS) entry which is preliminary data.</text>
</comment>
<dbReference type="InterPro" id="IPR025239">
    <property type="entry name" value="DUF4187"/>
</dbReference>
<dbReference type="PROSITE" id="PS50174">
    <property type="entry name" value="G_PATCH"/>
    <property type="match status" value="1"/>
</dbReference>
<feature type="compositionally biased region" description="Basic and acidic residues" evidence="1">
    <location>
        <begin position="160"/>
        <end position="186"/>
    </location>
</feature>
<dbReference type="PANTHER" id="PTHR21032">
    <property type="entry name" value="G PATCH DOMAIN-CONTAINING PROTEIN 11"/>
    <property type="match status" value="1"/>
</dbReference>
<dbReference type="SMART" id="SM00443">
    <property type="entry name" value="G_patch"/>
    <property type="match status" value="1"/>
</dbReference>
<feature type="compositionally biased region" description="Basic and acidic residues" evidence="1">
    <location>
        <begin position="45"/>
        <end position="64"/>
    </location>
</feature>
<feature type="compositionally biased region" description="Basic and acidic residues" evidence="1">
    <location>
        <begin position="8"/>
        <end position="20"/>
    </location>
</feature>
<dbReference type="AlphaFoldDB" id="A0A2B7WI67"/>
<proteinExistence type="predicted"/>